<feature type="transmembrane region" description="Helical" evidence="2">
    <location>
        <begin position="13"/>
        <end position="32"/>
    </location>
</feature>
<name>A0A418T4X1_9RHOB</name>
<gene>
    <name evidence="4" type="ORF">D3P04_04805</name>
</gene>
<accession>A0A418T4X1</accession>
<dbReference type="AlphaFoldDB" id="A0A418T4X1"/>
<protein>
    <submittedName>
        <fullName evidence="4">VWA domain-containing protein</fullName>
    </submittedName>
</protein>
<dbReference type="SUPFAM" id="SSF53300">
    <property type="entry name" value="vWA-like"/>
    <property type="match status" value="1"/>
</dbReference>
<dbReference type="EMBL" id="QZCG01000002">
    <property type="protein sequence ID" value="RJE88227.1"/>
    <property type="molecule type" value="Genomic_DNA"/>
</dbReference>
<feature type="region of interest" description="Disordered" evidence="1">
    <location>
        <begin position="206"/>
        <end position="241"/>
    </location>
</feature>
<dbReference type="OrthoDB" id="6206554at2"/>
<comment type="caution">
    <text evidence="4">The sequence shown here is derived from an EMBL/GenBank/DDBJ whole genome shotgun (WGS) entry which is preliminary data.</text>
</comment>
<keyword evidence="2" id="KW-0812">Transmembrane</keyword>
<keyword evidence="2" id="KW-1133">Transmembrane helix</keyword>
<evidence type="ECO:0000313" key="5">
    <source>
        <dbReference type="Proteomes" id="UP000284202"/>
    </source>
</evidence>
<dbReference type="SMART" id="SM00327">
    <property type="entry name" value="VWA"/>
    <property type="match status" value="1"/>
</dbReference>
<proteinExistence type="predicted"/>
<evidence type="ECO:0000256" key="2">
    <source>
        <dbReference type="SAM" id="Phobius"/>
    </source>
</evidence>
<evidence type="ECO:0000313" key="4">
    <source>
        <dbReference type="EMBL" id="RJE88227.1"/>
    </source>
</evidence>
<feature type="region of interest" description="Disordered" evidence="1">
    <location>
        <begin position="163"/>
        <end position="185"/>
    </location>
</feature>
<reference evidence="5" key="1">
    <citation type="submission" date="2018-09" db="EMBL/GenBank/DDBJ databases">
        <title>Acidovorax cavernicola nov. sp. isolated from Gruta de las Maravillas (Aracena, Spain).</title>
        <authorList>
            <person name="Jurado V."/>
            <person name="Gutierrez-Patricio S."/>
            <person name="Gonzalez-Pimentel J.L."/>
            <person name="Miller A.Z."/>
            <person name="Laiz L."/>
            <person name="Saiz-Jimenez C."/>
        </authorList>
    </citation>
    <scope>NUCLEOTIDE SEQUENCE [LARGE SCALE GENOMIC DNA]</scope>
    <source>
        <strain evidence="5">1011MAR3C25</strain>
    </source>
</reference>
<organism evidence="4 5">
    <name type="scientific">Paracoccus onubensis</name>
    <dbReference type="NCBI Taxonomy" id="1675788"/>
    <lineage>
        <taxon>Bacteria</taxon>
        <taxon>Pseudomonadati</taxon>
        <taxon>Pseudomonadota</taxon>
        <taxon>Alphaproteobacteria</taxon>
        <taxon>Rhodobacterales</taxon>
        <taxon>Paracoccaceae</taxon>
        <taxon>Paracoccus</taxon>
    </lineage>
</organism>
<keyword evidence="2" id="KW-0472">Membrane</keyword>
<dbReference type="InterPro" id="IPR002035">
    <property type="entry name" value="VWF_A"/>
</dbReference>
<dbReference type="Gene3D" id="3.40.50.410">
    <property type="entry name" value="von Willebrand factor, type A domain"/>
    <property type="match status" value="1"/>
</dbReference>
<dbReference type="InterPro" id="IPR036465">
    <property type="entry name" value="vWFA_dom_sf"/>
</dbReference>
<keyword evidence="5" id="KW-1185">Reference proteome</keyword>
<evidence type="ECO:0000259" key="3">
    <source>
        <dbReference type="SMART" id="SM00327"/>
    </source>
</evidence>
<sequence length="325" mass="35151">MDRFAGNAAGCSVSWRIILPAIVTVLAMLAALDLGIPRKQRLSDALVVIDITRSMNVRDMDGRSRLDFARETLRDWIAARPCGSRIGLALFTERRSLTLLEPVEVCADYSSLSGTLMGLDWRMAWEGDSMIQKGLDHALNRASGLGVPLIFVTDGQEAPPLPFAQEPRPTGDSPGGLILGAGQDTPSQIPKFDDLGREIGFYGPNDVQHAPARIGAPPPDASERPGYHPRNNPYGESDLDGDEHLSGLRVDYLQALASARDLGFLRLDEGPAAIERELAAHAPTHPVTVTRSLAPVFAAAALLLLLGHWITGSRFITPPRKESRS</sequence>
<feature type="domain" description="VWFA" evidence="3">
    <location>
        <begin position="42"/>
        <end position="218"/>
    </location>
</feature>
<dbReference type="Proteomes" id="UP000284202">
    <property type="component" value="Unassembled WGS sequence"/>
</dbReference>
<evidence type="ECO:0000256" key="1">
    <source>
        <dbReference type="SAM" id="MobiDB-lite"/>
    </source>
</evidence>